<dbReference type="InterPro" id="IPR045584">
    <property type="entry name" value="Pilin-like"/>
</dbReference>
<reference evidence="3" key="1">
    <citation type="submission" date="2023-07" db="EMBL/GenBank/DDBJ databases">
        <title>Genomic Encyclopedia of Type Strains, Phase IV (KMG-IV): sequencing the most valuable type-strain genomes for metagenomic binning, comparative biology and taxonomic classification.</title>
        <authorList>
            <person name="Goeker M."/>
        </authorList>
    </citation>
    <scope>NUCLEOTIDE SEQUENCE</scope>
    <source>
        <strain evidence="3">DSM 24202</strain>
    </source>
</reference>
<sequence>MGKEHKAFTLIELLVVIAIIAILAAMLLPALSKARDKAQQTSCINNMKQLGVATTMYINDGGRSMRFPVSGCSSGYGWVAGTLVAGTSTQYDFDVEGGSLFKYVGDKEVYMCPSDPSEDRGCSYSLNSIIGGKKVSVVKNVSTVPVFLEENGSDDGNFSVRNTYDSTTDTYTLTPTDSNSVATDRHNEFANYVFVDGHVASYKWTKLEMMRKCLEVKPGMTIVQ</sequence>
<protein>
    <submittedName>
        <fullName evidence="3">Prepilin-type N-terminal cleavage/methylation domain-containing protein/prepilin-type processing-associated H-X9-DG protein</fullName>
    </submittedName>
</protein>
<keyword evidence="4" id="KW-1185">Reference proteome</keyword>
<dbReference type="Pfam" id="PF07963">
    <property type="entry name" value="N_methyl"/>
    <property type="match status" value="1"/>
</dbReference>
<proteinExistence type="predicted"/>
<dbReference type="Gene3D" id="3.30.700.10">
    <property type="entry name" value="Glycoprotein, Type 4 Pilin"/>
    <property type="match status" value="1"/>
</dbReference>
<keyword evidence="1" id="KW-1133">Transmembrane helix</keyword>
<feature type="transmembrane region" description="Helical" evidence="1">
    <location>
        <begin position="7"/>
        <end position="31"/>
    </location>
</feature>
<gene>
    <name evidence="3" type="ORF">J3R75_002712</name>
</gene>
<dbReference type="EMBL" id="JAUSVL010000001">
    <property type="protein sequence ID" value="MDQ0290605.1"/>
    <property type="molecule type" value="Genomic_DNA"/>
</dbReference>
<evidence type="ECO:0000313" key="3">
    <source>
        <dbReference type="EMBL" id="MDQ0290605.1"/>
    </source>
</evidence>
<dbReference type="RefSeq" id="WP_307262253.1">
    <property type="nucleotide sequence ID" value="NZ_JAUSVL010000001.1"/>
</dbReference>
<evidence type="ECO:0000313" key="4">
    <source>
        <dbReference type="Proteomes" id="UP001238163"/>
    </source>
</evidence>
<evidence type="ECO:0000259" key="2">
    <source>
        <dbReference type="Pfam" id="PF07596"/>
    </source>
</evidence>
<dbReference type="SUPFAM" id="SSF54523">
    <property type="entry name" value="Pili subunits"/>
    <property type="match status" value="1"/>
</dbReference>
<keyword evidence="1" id="KW-0472">Membrane</keyword>
<accession>A0AAE4APJ4</accession>
<feature type="domain" description="DUF1559" evidence="2">
    <location>
        <begin position="33"/>
        <end position="96"/>
    </location>
</feature>
<dbReference type="PANTHER" id="PTHR30093:SF2">
    <property type="entry name" value="TYPE II SECRETION SYSTEM PROTEIN H"/>
    <property type="match status" value="1"/>
</dbReference>
<dbReference type="Pfam" id="PF07596">
    <property type="entry name" value="SBP_bac_10"/>
    <property type="match status" value="1"/>
</dbReference>
<dbReference type="PANTHER" id="PTHR30093">
    <property type="entry name" value="GENERAL SECRETION PATHWAY PROTEIN G"/>
    <property type="match status" value="1"/>
</dbReference>
<dbReference type="InterPro" id="IPR011453">
    <property type="entry name" value="DUF1559"/>
</dbReference>
<dbReference type="InterPro" id="IPR012902">
    <property type="entry name" value="N_methyl_site"/>
</dbReference>
<evidence type="ECO:0000256" key="1">
    <source>
        <dbReference type="SAM" id="Phobius"/>
    </source>
</evidence>
<comment type="caution">
    <text evidence="3">The sequence shown here is derived from an EMBL/GenBank/DDBJ whole genome shotgun (WGS) entry which is preliminary data.</text>
</comment>
<organism evidence="3 4">
    <name type="scientific">Oligosphaera ethanolica</name>
    <dbReference type="NCBI Taxonomy" id="760260"/>
    <lineage>
        <taxon>Bacteria</taxon>
        <taxon>Pseudomonadati</taxon>
        <taxon>Lentisphaerota</taxon>
        <taxon>Oligosphaeria</taxon>
        <taxon>Oligosphaerales</taxon>
        <taxon>Oligosphaeraceae</taxon>
        <taxon>Oligosphaera</taxon>
    </lineage>
</organism>
<dbReference type="AlphaFoldDB" id="A0AAE4APJ4"/>
<dbReference type="Proteomes" id="UP001238163">
    <property type="component" value="Unassembled WGS sequence"/>
</dbReference>
<keyword evidence="1" id="KW-0812">Transmembrane</keyword>
<name>A0AAE4APJ4_9BACT</name>
<dbReference type="NCBIfam" id="TIGR02532">
    <property type="entry name" value="IV_pilin_GFxxxE"/>
    <property type="match status" value="1"/>
</dbReference>